<feature type="region of interest" description="Disordered" evidence="7">
    <location>
        <begin position="359"/>
        <end position="407"/>
    </location>
</feature>
<evidence type="ECO:0000313" key="8">
    <source>
        <dbReference type="EMBL" id="EME44080.1"/>
    </source>
</evidence>
<evidence type="ECO:0000256" key="3">
    <source>
        <dbReference type="ARBA" id="ARBA00022737"/>
    </source>
</evidence>
<evidence type="ECO:0000313" key="9">
    <source>
        <dbReference type="Proteomes" id="UP000016933"/>
    </source>
</evidence>
<dbReference type="PROSITE" id="PS50294">
    <property type="entry name" value="WD_REPEATS_REGION"/>
    <property type="match status" value="2"/>
</dbReference>
<dbReference type="STRING" id="675120.N1PNW4"/>
<name>N1PNW4_DOTSN</name>
<dbReference type="AlphaFoldDB" id="N1PNW4"/>
<sequence>MPVDDVFPTLLSSTRLTAVPTNKLLRNSTIYDVKFYPYNTVDDDQVFALCAKECVVVCRTKLSAEPHFEVLRCFADDESTSSYNSLVWTKHPTTRKPLLCIAGHEPKHIKILDVETGIPYRTLVGHGKGINDLAISPLSTSLLFSAAEDNTIRLWNLEPEYAKQPCVALFGGEGHKSPVLAMHLHPNGKWMLTGGIDTAVCLWAVPDAEELRREDDSASTQEPKIVYYPHFFSKEVHSNYVDSFAFYDDLIISRAARDQKDEAKNEILIWKVEGFDPDAMRPAEPPVPDGLRRTRTSFTTGDHLGFQRVLTLDMPYTNRFYNRFGLLHRPGMRPILAMGDHKAKFCFWDLQRLDEGLDPRDAVRPKRSRGRKSKAGSITNSLQRLGDFRRSGSVAEGTPSTTPDASSIANAEREYTLSDRYQLIKPHHVEESKTELSKDEKHQPRYFATSQIAWSPDGTWMIGVGDMGMMTMFHRDKAAVDLQYEGSKGT</sequence>
<keyword evidence="2 6" id="KW-0853">WD repeat</keyword>
<comment type="similarity">
    <text evidence="1">Belongs to the WD repeat ESC family.</text>
</comment>
<dbReference type="InterPro" id="IPR001680">
    <property type="entry name" value="WD40_rpt"/>
</dbReference>
<dbReference type="PROSITE" id="PS00678">
    <property type="entry name" value="WD_REPEATS_1"/>
    <property type="match status" value="1"/>
</dbReference>
<proteinExistence type="inferred from homology"/>
<keyword evidence="5" id="KW-0804">Transcription</keyword>
<dbReference type="SUPFAM" id="SSF50978">
    <property type="entry name" value="WD40 repeat-like"/>
    <property type="match status" value="1"/>
</dbReference>
<dbReference type="EMBL" id="KB446539">
    <property type="protein sequence ID" value="EME44080.1"/>
    <property type="molecule type" value="Genomic_DNA"/>
</dbReference>
<dbReference type="Pfam" id="PF00400">
    <property type="entry name" value="WD40"/>
    <property type="match status" value="2"/>
</dbReference>
<reference evidence="9" key="1">
    <citation type="journal article" date="2012" name="PLoS Genet.">
        <title>The genomes of the fungal plant pathogens Cladosporium fulvum and Dothistroma septosporum reveal adaptation to different hosts and lifestyles but also signatures of common ancestry.</title>
        <authorList>
            <person name="de Wit P.J.G.M."/>
            <person name="van der Burgt A."/>
            <person name="Oekmen B."/>
            <person name="Stergiopoulos I."/>
            <person name="Abd-Elsalam K.A."/>
            <person name="Aerts A.L."/>
            <person name="Bahkali A.H."/>
            <person name="Beenen H.G."/>
            <person name="Chettri P."/>
            <person name="Cox M.P."/>
            <person name="Datema E."/>
            <person name="de Vries R.P."/>
            <person name="Dhillon B."/>
            <person name="Ganley A.R."/>
            <person name="Griffiths S.A."/>
            <person name="Guo Y."/>
            <person name="Hamelin R.C."/>
            <person name="Henrissat B."/>
            <person name="Kabir M.S."/>
            <person name="Jashni M.K."/>
            <person name="Kema G."/>
            <person name="Klaubauf S."/>
            <person name="Lapidus A."/>
            <person name="Levasseur A."/>
            <person name="Lindquist E."/>
            <person name="Mehrabi R."/>
            <person name="Ohm R.A."/>
            <person name="Owen T.J."/>
            <person name="Salamov A."/>
            <person name="Schwelm A."/>
            <person name="Schijlen E."/>
            <person name="Sun H."/>
            <person name="van den Burg H.A."/>
            <person name="van Ham R.C.H.J."/>
            <person name="Zhang S."/>
            <person name="Goodwin S.B."/>
            <person name="Grigoriev I.V."/>
            <person name="Collemare J."/>
            <person name="Bradshaw R.E."/>
        </authorList>
    </citation>
    <scope>NUCLEOTIDE SEQUENCE [LARGE SCALE GENOMIC DNA]</scope>
    <source>
        <strain evidence="9">NZE10 / CBS 128990</strain>
    </source>
</reference>
<dbReference type="InterPro" id="IPR019775">
    <property type="entry name" value="WD40_repeat_CS"/>
</dbReference>
<dbReference type="InterPro" id="IPR036322">
    <property type="entry name" value="WD40_repeat_dom_sf"/>
</dbReference>
<dbReference type="eggNOG" id="KOG1034">
    <property type="taxonomic scope" value="Eukaryota"/>
</dbReference>
<keyword evidence="4" id="KW-0805">Transcription regulation</keyword>
<keyword evidence="9" id="KW-1185">Reference proteome</keyword>
<dbReference type="PANTHER" id="PTHR10253">
    <property type="entry name" value="POLYCOMB PROTEIN"/>
    <property type="match status" value="1"/>
</dbReference>
<dbReference type="OMA" id="GRQVAWS"/>
<dbReference type="Proteomes" id="UP000016933">
    <property type="component" value="Unassembled WGS sequence"/>
</dbReference>
<dbReference type="Gene3D" id="2.130.10.10">
    <property type="entry name" value="YVTN repeat-like/Quinoprotein amine dehydrogenase"/>
    <property type="match status" value="1"/>
</dbReference>
<protein>
    <submittedName>
        <fullName evidence="8">Uncharacterized protein</fullName>
    </submittedName>
</protein>
<dbReference type="PROSITE" id="PS50082">
    <property type="entry name" value="WD_REPEATS_2"/>
    <property type="match status" value="2"/>
</dbReference>
<evidence type="ECO:0000256" key="7">
    <source>
        <dbReference type="SAM" id="MobiDB-lite"/>
    </source>
</evidence>
<dbReference type="SMART" id="SM00320">
    <property type="entry name" value="WD40"/>
    <property type="match status" value="2"/>
</dbReference>
<accession>N1PNW4</accession>
<dbReference type="InterPro" id="IPR051243">
    <property type="entry name" value="PcG_WD-repeat"/>
</dbReference>
<evidence type="ECO:0000256" key="6">
    <source>
        <dbReference type="PROSITE-ProRule" id="PRU00221"/>
    </source>
</evidence>
<reference evidence="8 9" key="2">
    <citation type="journal article" date="2012" name="PLoS Pathog.">
        <title>Diverse lifestyles and strategies of plant pathogenesis encoded in the genomes of eighteen Dothideomycetes fungi.</title>
        <authorList>
            <person name="Ohm R.A."/>
            <person name="Feau N."/>
            <person name="Henrissat B."/>
            <person name="Schoch C.L."/>
            <person name="Horwitz B.A."/>
            <person name="Barry K.W."/>
            <person name="Condon B.J."/>
            <person name="Copeland A.C."/>
            <person name="Dhillon B."/>
            <person name="Glaser F."/>
            <person name="Hesse C.N."/>
            <person name="Kosti I."/>
            <person name="LaButti K."/>
            <person name="Lindquist E.A."/>
            <person name="Lucas S."/>
            <person name="Salamov A.A."/>
            <person name="Bradshaw R.E."/>
            <person name="Ciuffetti L."/>
            <person name="Hamelin R.C."/>
            <person name="Kema G.H.J."/>
            <person name="Lawrence C."/>
            <person name="Scott J.A."/>
            <person name="Spatafora J.W."/>
            <person name="Turgeon B.G."/>
            <person name="de Wit P.J.G.M."/>
            <person name="Zhong S."/>
            <person name="Goodwin S.B."/>
            <person name="Grigoriev I.V."/>
        </authorList>
    </citation>
    <scope>NUCLEOTIDE SEQUENCE [LARGE SCALE GENOMIC DNA]</scope>
    <source>
        <strain evidence="9">NZE10 / CBS 128990</strain>
    </source>
</reference>
<feature type="repeat" description="WD" evidence="6">
    <location>
        <begin position="172"/>
        <end position="213"/>
    </location>
</feature>
<evidence type="ECO:0000256" key="4">
    <source>
        <dbReference type="ARBA" id="ARBA00023015"/>
    </source>
</evidence>
<keyword evidence="3" id="KW-0677">Repeat</keyword>
<dbReference type="InterPro" id="IPR015943">
    <property type="entry name" value="WD40/YVTN_repeat-like_dom_sf"/>
</dbReference>
<evidence type="ECO:0000256" key="2">
    <source>
        <dbReference type="ARBA" id="ARBA00022574"/>
    </source>
</evidence>
<organism evidence="8 9">
    <name type="scientific">Dothistroma septosporum (strain NZE10 / CBS 128990)</name>
    <name type="common">Red band needle blight fungus</name>
    <name type="synonym">Mycosphaerella pini</name>
    <dbReference type="NCBI Taxonomy" id="675120"/>
    <lineage>
        <taxon>Eukaryota</taxon>
        <taxon>Fungi</taxon>
        <taxon>Dikarya</taxon>
        <taxon>Ascomycota</taxon>
        <taxon>Pezizomycotina</taxon>
        <taxon>Dothideomycetes</taxon>
        <taxon>Dothideomycetidae</taxon>
        <taxon>Mycosphaerellales</taxon>
        <taxon>Mycosphaerellaceae</taxon>
        <taxon>Dothistroma</taxon>
    </lineage>
</organism>
<feature type="compositionally biased region" description="Polar residues" evidence="7">
    <location>
        <begin position="398"/>
        <end position="407"/>
    </location>
</feature>
<evidence type="ECO:0000256" key="5">
    <source>
        <dbReference type="ARBA" id="ARBA00023163"/>
    </source>
</evidence>
<evidence type="ECO:0000256" key="1">
    <source>
        <dbReference type="ARBA" id="ARBA00008075"/>
    </source>
</evidence>
<feature type="compositionally biased region" description="Basic residues" evidence="7">
    <location>
        <begin position="365"/>
        <end position="374"/>
    </location>
</feature>
<dbReference type="OrthoDB" id="7318948at2759"/>
<gene>
    <name evidence="8" type="ORF">DOTSEDRAFT_53288</name>
</gene>
<feature type="repeat" description="WD" evidence="6">
    <location>
        <begin position="123"/>
        <end position="158"/>
    </location>
</feature>
<dbReference type="HOGENOM" id="CLU_025586_0_0_1"/>